<sequence>MGVLGFISLAAAAILLVEASDTPNTAVSVNCAPQMNAARSLAGFGALKEATESDAQLPILQADNVYSAEKSPNQGYLDKVCAAMKKNAMEEEDITPDGTYAFAVQDGAQADCQAAVEYWKGAFTNFQRQAQWDMIAAGFTNAASAALPAFLAVTAAAIGVVLL</sequence>
<feature type="signal peptide" evidence="1">
    <location>
        <begin position="1"/>
        <end position="19"/>
    </location>
</feature>
<dbReference type="AlphaFoldDB" id="U6LM46"/>
<dbReference type="Pfam" id="PF11054">
    <property type="entry name" value="Surface_antigen"/>
    <property type="match status" value="1"/>
</dbReference>
<evidence type="ECO:0000256" key="1">
    <source>
        <dbReference type="SAM" id="SignalP"/>
    </source>
</evidence>
<feature type="chain" id="PRO_5004673891" evidence="1">
    <location>
        <begin position="20"/>
        <end position="163"/>
    </location>
</feature>
<reference evidence="2" key="1">
    <citation type="submission" date="2013-10" db="EMBL/GenBank/DDBJ databases">
        <title>Genomic analysis of the causative agents of coccidiosis in chickens.</title>
        <authorList>
            <person name="Reid A.J."/>
            <person name="Blake D."/>
            <person name="Billington K."/>
            <person name="Browne H."/>
            <person name="Dunn M."/>
            <person name="Hung S."/>
            <person name="Kawahara F."/>
            <person name="Miranda-Saavedra D."/>
            <person name="Mourier T."/>
            <person name="Nagra H."/>
            <person name="Otto T.D."/>
            <person name="Rawlings N."/>
            <person name="Sanchez A."/>
            <person name="Sanders M."/>
            <person name="Subramaniam C."/>
            <person name="Tay Y."/>
            <person name="Dear P."/>
            <person name="Doerig C."/>
            <person name="Gruber A."/>
            <person name="Parkinson J."/>
            <person name="Shirley M."/>
            <person name="Wan K.L."/>
            <person name="Berriman M."/>
            <person name="Tomley F."/>
            <person name="Pain A."/>
        </authorList>
    </citation>
    <scope>NUCLEOTIDE SEQUENCE [LARGE SCALE GENOMIC DNA]</scope>
    <source>
        <strain evidence="2">Houghton</strain>
    </source>
</reference>
<dbReference type="EMBL" id="HG712792">
    <property type="protein sequence ID" value="CDJ51407.1"/>
    <property type="molecule type" value="Genomic_DNA"/>
</dbReference>
<name>U6LM46_9EIME</name>
<keyword evidence="3" id="KW-1185">Reference proteome</keyword>
<evidence type="ECO:0000313" key="2">
    <source>
        <dbReference type="EMBL" id="CDJ51407.1"/>
    </source>
</evidence>
<evidence type="ECO:0000313" key="3">
    <source>
        <dbReference type="Proteomes" id="UP000030750"/>
    </source>
</evidence>
<organism evidence="2 3">
    <name type="scientific">Eimeria brunetti</name>
    <dbReference type="NCBI Taxonomy" id="51314"/>
    <lineage>
        <taxon>Eukaryota</taxon>
        <taxon>Sar</taxon>
        <taxon>Alveolata</taxon>
        <taxon>Apicomplexa</taxon>
        <taxon>Conoidasida</taxon>
        <taxon>Coccidia</taxon>
        <taxon>Eucoccidiorida</taxon>
        <taxon>Eimeriorina</taxon>
        <taxon>Eimeriidae</taxon>
        <taxon>Eimeria</taxon>
    </lineage>
</organism>
<dbReference type="VEuPathDB" id="ToxoDB:EBH_0009570"/>
<accession>U6LM46</accession>
<dbReference type="Proteomes" id="UP000030750">
    <property type="component" value="Unassembled WGS sequence"/>
</dbReference>
<proteinExistence type="predicted"/>
<protein>
    <submittedName>
        <fullName evidence="2">SAG family member</fullName>
    </submittedName>
</protein>
<gene>
    <name evidence="2" type="ORF">EBH_0009570</name>
</gene>
<keyword evidence="1" id="KW-0732">Signal</keyword>
<reference evidence="2" key="2">
    <citation type="submission" date="2013-10" db="EMBL/GenBank/DDBJ databases">
        <authorList>
            <person name="Aslett M."/>
        </authorList>
    </citation>
    <scope>NUCLEOTIDE SEQUENCE [LARGE SCALE GENOMIC DNA]</scope>
    <source>
        <strain evidence="2">Houghton</strain>
    </source>
</reference>
<dbReference type="InterPro" id="IPR021288">
    <property type="entry name" value="Surface_antigen"/>
</dbReference>